<evidence type="ECO:0000313" key="7">
    <source>
        <dbReference type="Proteomes" id="UP000273405"/>
    </source>
</evidence>
<dbReference type="EMBL" id="RAWG01000005">
    <property type="protein sequence ID" value="RKH47873.1"/>
    <property type="molecule type" value="Genomic_DNA"/>
</dbReference>
<keyword evidence="7" id="KW-1185">Reference proteome</keyword>
<accession>A0A3A8NUX4</accession>
<feature type="transmembrane region" description="Helical" evidence="4">
    <location>
        <begin position="9"/>
        <end position="29"/>
    </location>
</feature>
<dbReference type="InterPro" id="IPR050330">
    <property type="entry name" value="Bact_OuterMem_StrucFunc"/>
</dbReference>
<evidence type="ECO:0000259" key="5">
    <source>
        <dbReference type="PROSITE" id="PS51123"/>
    </source>
</evidence>
<keyword evidence="4" id="KW-1133">Transmembrane helix</keyword>
<feature type="domain" description="OmpA-like" evidence="5">
    <location>
        <begin position="125"/>
        <end position="250"/>
    </location>
</feature>
<dbReference type="OrthoDB" id="9783110at2"/>
<comment type="caution">
    <text evidence="6">The sequence shown here is derived from an EMBL/GenBank/DDBJ whole genome shotgun (WGS) entry which is preliminary data.</text>
</comment>
<dbReference type="GO" id="GO:0016020">
    <property type="term" value="C:membrane"/>
    <property type="evidence" value="ECO:0007669"/>
    <property type="project" value="UniProtKB-UniRule"/>
</dbReference>
<dbReference type="InterPro" id="IPR006665">
    <property type="entry name" value="OmpA-like"/>
</dbReference>
<dbReference type="RefSeq" id="WP_120623449.1">
    <property type="nucleotide sequence ID" value="NZ_RAWG01000005.1"/>
</dbReference>
<organism evidence="6 7">
    <name type="scientific">Corallococcus sicarius</name>
    <dbReference type="NCBI Taxonomy" id="2316726"/>
    <lineage>
        <taxon>Bacteria</taxon>
        <taxon>Pseudomonadati</taxon>
        <taxon>Myxococcota</taxon>
        <taxon>Myxococcia</taxon>
        <taxon>Myxococcales</taxon>
        <taxon>Cystobacterineae</taxon>
        <taxon>Myxococcaceae</taxon>
        <taxon>Corallococcus</taxon>
    </lineage>
</organism>
<dbReference type="Pfam" id="PF00691">
    <property type="entry name" value="OmpA"/>
    <property type="match status" value="1"/>
</dbReference>
<evidence type="ECO:0000313" key="6">
    <source>
        <dbReference type="EMBL" id="RKH47873.1"/>
    </source>
</evidence>
<evidence type="ECO:0000256" key="1">
    <source>
        <dbReference type="PROSITE-ProRule" id="PRU00473"/>
    </source>
</evidence>
<evidence type="ECO:0000256" key="3">
    <source>
        <dbReference type="SAM" id="MobiDB-lite"/>
    </source>
</evidence>
<dbReference type="CDD" id="cd07185">
    <property type="entry name" value="OmpA_C-like"/>
    <property type="match status" value="1"/>
</dbReference>
<keyword evidence="2" id="KW-0175">Coiled coil</keyword>
<proteinExistence type="predicted"/>
<dbReference type="AlphaFoldDB" id="A0A3A8NUX4"/>
<name>A0A3A8NUX4_9BACT</name>
<dbReference type="PROSITE" id="PS51123">
    <property type="entry name" value="OMPA_2"/>
    <property type="match status" value="1"/>
</dbReference>
<reference evidence="7" key="1">
    <citation type="submission" date="2018-09" db="EMBL/GenBank/DDBJ databases">
        <authorList>
            <person name="Livingstone P.G."/>
            <person name="Whitworth D.E."/>
        </authorList>
    </citation>
    <scope>NUCLEOTIDE SEQUENCE [LARGE SCALE GENOMIC DNA]</scope>
    <source>
        <strain evidence="7">CA040B</strain>
    </source>
</reference>
<feature type="coiled-coil region" evidence="2">
    <location>
        <begin position="47"/>
        <end position="116"/>
    </location>
</feature>
<dbReference type="InterPro" id="IPR036737">
    <property type="entry name" value="OmpA-like_sf"/>
</dbReference>
<dbReference type="PANTHER" id="PTHR30329:SF21">
    <property type="entry name" value="LIPOPROTEIN YIAD-RELATED"/>
    <property type="match status" value="1"/>
</dbReference>
<evidence type="ECO:0000256" key="4">
    <source>
        <dbReference type="SAM" id="Phobius"/>
    </source>
</evidence>
<keyword evidence="1 4" id="KW-0472">Membrane</keyword>
<evidence type="ECO:0000256" key="2">
    <source>
        <dbReference type="SAM" id="Coils"/>
    </source>
</evidence>
<feature type="compositionally biased region" description="Low complexity" evidence="3">
    <location>
        <begin position="260"/>
        <end position="272"/>
    </location>
</feature>
<feature type="region of interest" description="Disordered" evidence="3">
    <location>
        <begin position="260"/>
        <end position="280"/>
    </location>
</feature>
<dbReference type="PANTHER" id="PTHR30329">
    <property type="entry name" value="STATOR ELEMENT OF FLAGELLAR MOTOR COMPLEX"/>
    <property type="match status" value="1"/>
</dbReference>
<sequence>METERGRAWVPWLVTALVAVLAGLVLYLAHRNTTAADAAAVAAAARASEAEAAQALLETKLAALEAERAKLASEKDQLNTEKTQLSQTVQEQEAELARLKATFEDLQDKMKKEIAEGAIRLTQNGGRLQVDLVDKVIFDSGDASISARGQEVLTRLGGVLAKVDDKLIQVSGHTDDSPPTQKLQATFPTNWELSVARAVNVVRFLQDKGGVPAKRMLAAGYGDTRPLAANASPQGRARNRRIELLLIPELAARRNTVLAKSAAAKPTAAKPAVLKKTKGK</sequence>
<dbReference type="Gene3D" id="3.30.1330.60">
    <property type="entry name" value="OmpA-like domain"/>
    <property type="match status" value="1"/>
</dbReference>
<dbReference type="SUPFAM" id="SSF103088">
    <property type="entry name" value="OmpA-like"/>
    <property type="match status" value="1"/>
</dbReference>
<protein>
    <submittedName>
        <fullName evidence="6">Chemotaxis protein MotB</fullName>
    </submittedName>
</protein>
<dbReference type="Proteomes" id="UP000273405">
    <property type="component" value="Unassembled WGS sequence"/>
</dbReference>
<gene>
    <name evidence="6" type="ORF">D7X12_01315</name>
</gene>
<keyword evidence="4" id="KW-0812">Transmembrane</keyword>